<keyword evidence="2" id="KW-1185">Reference proteome</keyword>
<dbReference type="EMBL" id="ML213606">
    <property type="protein sequence ID" value="TFK37757.1"/>
    <property type="molecule type" value="Genomic_DNA"/>
</dbReference>
<proteinExistence type="predicted"/>
<accession>A0A5C3LYV8</accession>
<organism evidence="1 2">
    <name type="scientific">Crucibulum laeve</name>
    <dbReference type="NCBI Taxonomy" id="68775"/>
    <lineage>
        <taxon>Eukaryota</taxon>
        <taxon>Fungi</taxon>
        <taxon>Dikarya</taxon>
        <taxon>Basidiomycota</taxon>
        <taxon>Agaricomycotina</taxon>
        <taxon>Agaricomycetes</taxon>
        <taxon>Agaricomycetidae</taxon>
        <taxon>Agaricales</taxon>
        <taxon>Agaricineae</taxon>
        <taxon>Nidulariaceae</taxon>
        <taxon>Crucibulum</taxon>
    </lineage>
</organism>
<name>A0A5C3LYV8_9AGAR</name>
<protein>
    <submittedName>
        <fullName evidence="1">Uncharacterized protein</fullName>
    </submittedName>
</protein>
<gene>
    <name evidence="1" type="ORF">BDQ12DRAFT_139133</name>
</gene>
<sequence length="103" mass="11502">MCTNICMLTSSRATMLQVLSTIPDVGTSICWRSSGYPLERRLKEVNGTREVGNTRSQGVCKSLAERNGAVRFLRNEPGCLRITSSRRMIGLWYRCQSVSSVVN</sequence>
<dbReference type="Proteomes" id="UP000308652">
    <property type="component" value="Unassembled WGS sequence"/>
</dbReference>
<dbReference type="AlphaFoldDB" id="A0A5C3LYV8"/>
<reference evidence="1 2" key="1">
    <citation type="journal article" date="2019" name="Nat. Ecol. Evol.">
        <title>Megaphylogeny resolves global patterns of mushroom evolution.</title>
        <authorList>
            <person name="Varga T."/>
            <person name="Krizsan K."/>
            <person name="Foldi C."/>
            <person name="Dima B."/>
            <person name="Sanchez-Garcia M."/>
            <person name="Sanchez-Ramirez S."/>
            <person name="Szollosi G.J."/>
            <person name="Szarkandi J.G."/>
            <person name="Papp V."/>
            <person name="Albert L."/>
            <person name="Andreopoulos W."/>
            <person name="Angelini C."/>
            <person name="Antonin V."/>
            <person name="Barry K.W."/>
            <person name="Bougher N.L."/>
            <person name="Buchanan P."/>
            <person name="Buyck B."/>
            <person name="Bense V."/>
            <person name="Catcheside P."/>
            <person name="Chovatia M."/>
            <person name="Cooper J."/>
            <person name="Damon W."/>
            <person name="Desjardin D."/>
            <person name="Finy P."/>
            <person name="Geml J."/>
            <person name="Haridas S."/>
            <person name="Hughes K."/>
            <person name="Justo A."/>
            <person name="Karasinski D."/>
            <person name="Kautmanova I."/>
            <person name="Kiss B."/>
            <person name="Kocsube S."/>
            <person name="Kotiranta H."/>
            <person name="LaButti K.M."/>
            <person name="Lechner B.E."/>
            <person name="Liimatainen K."/>
            <person name="Lipzen A."/>
            <person name="Lukacs Z."/>
            <person name="Mihaltcheva S."/>
            <person name="Morgado L.N."/>
            <person name="Niskanen T."/>
            <person name="Noordeloos M.E."/>
            <person name="Ohm R.A."/>
            <person name="Ortiz-Santana B."/>
            <person name="Ovrebo C."/>
            <person name="Racz N."/>
            <person name="Riley R."/>
            <person name="Savchenko A."/>
            <person name="Shiryaev A."/>
            <person name="Soop K."/>
            <person name="Spirin V."/>
            <person name="Szebenyi C."/>
            <person name="Tomsovsky M."/>
            <person name="Tulloss R.E."/>
            <person name="Uehling J."/>
            <person name="Grigoriev I.V."/>
            <person name="Vagvolgyi C."/>
            <person name="Papp T."/>
            <person name="Martin F.M."/>
            <person name="Miettinen O."/>
            <person name="Hibbett D.S."/>
            <person name="Nagy L.G."/>
        </authorList>
    </citation>
    <scope>NUCLEOTIDE SEQUENCE [LARGE SCALE GENOMIC DNA]</scope>
    <source>
        <strain evidence="1 2">CBS 166.37</strain>
    </source>
</reference>
<evidence type="ECO:0000313" key="2">
    <source>
        <dbReference type="Proteomes" id="UP000308652"/>
    </source>
</evidence>
<evidence type="ECO:0000313" key="1">
    <source>
        <dbReference type="EMBL" id="TFK37757.1"/>
    </source>
</evidence>